<dbReference type="EMBL" id="QTSX02007761">
    <property type="protein sequence ID" value="KAJ9048001.1"/>
    <property type="molecule type" value="Genomic_DNA"/>
</dbReference>
<accession>A0ACC2RD43</accession>
<proteinExistence type="predicted"/>
<reference evidence="1" key="1">
    <citation type="submission" date="2022-04" db="EMBL/GenBank/DDBJ databases">
        <title>Genome of the entomopathogenic fungus Entomophthora muscae.</title>
        <authorList>
            <person name="Elya C."/>
            <person name="Lovett B.R."/>
            <person name="Lee E."/>
            <person name="Macias A.M."/>
            <person name="Hajek A.E."/>
            <person name="De Bivort B.L."/>
            <person name="Kasson M.T."/>
            <person name="De Fine Licht H.H."/>
            <person name="Stajich J.E."/>
        </authorList>
    </citation>
    <scope>NUCLEOTIDE SEQUENCE</scope>
    <source>
        <strain evidence="1">Berkeley</strain>
    </source>
</reference>
<gene>
    <name evidence="1" type="ORF">DSO57_1039445</name>
</gene>
<comment type="caution">
    <text evidence="1">The sequence shown here is derived from an EMBL/GenBank/DDBJ whole genome shotgun (WGS) entry which is preliminary data.</text>
</comment>
<keyword evidence="2" id="KW-1185">Reference proteome</keyword>
<sequence>MEHATMLPPCGLVASPYIAIECLEFLGHEVTQTGICPMKKKVEAIDKMFPPTKLHKV</sequence>
<protein>
    <submittedName>
        <fullName evidence="1">Uncharacterized protein</fullName>
    </submittedName>
</protein>
<dbReference type="Proteomes" id="UP001165960">
    <property type="component" value="Unassembled WGS sequence"/>
</dbReference>
<evidence type="ECO:0000313" key="2">
    <source>
        <dbReference type="Proteomes" id="UP001165960"/>
    </source>
</evidence>
<evidence type="ECO:0000313" key="1">
    <source>
        <dbReference type="EMBL" id="KAJ9048001.1"/>
    </source>
</evidence>
<organism evidence="1 2">
    <name type="scientific">Entomophthora muscae</name>
    <dbReference type="NCBI Taxonomy" id="34485"/>
    <lineage>
        <taxon>Eukaryota</taxon>
        <taxon>Fungi</taxon>
        <taxon>Fungi incertae sedis</taxon>
        <taxon>Zoopagomycota</taxon>
        <taxon>Entomophthoromycotina</taxon>
        <taxon>Entomophthoromycetes</taxon>
        <taxon>Entomophthorales</taxon>
        <taxon>Entomophthoraceae</taxon>
        <taxon>Entomophthora</taxon>
    </lineage>
</organism>
<name>A0ACC2RD43_9FUNG</name>